<gene>
    <name evidence="10" type="ORF">RR46_06101</name>
</gene>
<comment type="similarity">
    <text evidence="2">Belongs to the membrane-bound acyltransferase family. Sterol o-acyltransferase subfamily.</text>
</comment>
<dbReference type="PANTHER" id="PTHR10408">
    <property type="entry name" value="STEROL O-ACYLTRANSFERASE"/>
    <property type="match status" value="1"/>
</dbReference>
<keyword evidence="6 9" id="KW-1133">Transmembrane helix</keyword>
<feature type="transmembrane region" description="Helical" evidence="9">
    <location>
        <begin position="353"/>
        <end position="374"/>
    </location>
</feature>
<dbReference type="AlphaFoldDB" id="A0A194Q9Y6"/>
<dbReference type="STRING" id="66420.A0A194Q9Y6"/>
<feature type="transmembrane region" description="Helical" evidence="9">
    <location>
        <begin position="226"/>
        <end position="245"/>
    </location>
</feature>
<comment type="subcellular location">
    <subcellularLocation>
        <location evidence="1">Endoplasmic reticulum membrane</location>
        <topology evidence="1">Multi-pass membrane protein</topology>
    </subcellularLocation>
</comment>
<evidence type="ECO:0000256" key="8">
    <source>
        <dbReference type="ARBA" id="ARBA00023315"/>
    </source>
</evidence>
<keyword evidence="3 10" id="KW-0808">Transferase</keyword>
<evidence type="ECO:0000256" key="7">
    <source>
        <dbReference type="ARBA" id="ARBA00023136"/>
    </source>
</evidence>
<keyword evidence="11" id="KW-1185">Reference proteome</keyword>
<dbReference type="InterPro" id="IPR053741">
    <property type="entry name" value="Ser_Fungal_Prot_Inhib_sf"/>
</dbReference>
<proteinExistence type="inferred from homology"/>
<protein>
    <submittedName>
        <fullName evidence="10">Sterol O-acyltransferase 1</fullName>
    </submittedName>
</protein>
<feature type="transmembrane region" description="Helical" evidence="9">
    <location>
        <begin position="532"/>
        <end position="551"/>
    </location>
</feature>
<feature type="transmembrane region" description="Helical" evidence="9">
    <location>
        <begin position="477"/>
        <end position="495"/>
    </location>
</feature>
<dbReference type="PANTHER" id="PTHR10408:SF8">
    <property type="entry name" value="O-ACYLTRANSFERASE"/>
    <property type="match status" value="1"/>
</dbReference>
<evidence type="ECO:0000256" key="6">
    <source>
        <dbReference type="ARBA" id="ARBA00022989"/>
    </source>
</evidence>
<dbReference type="InterPro" id="IPR021066">
    <property type="entry name" value="FPI1"/>
</dbReference>
<dbReference type="Pfam" id="PF12190">
    <property type="entry name" value="amfpi-1"/>
    <property type="match status" value="1"/>
</dbReference>
<dbReference type="GO" id="GO:0005789">
    <property type="term" value="C:endoplasmic reticulum membrane"/>
    <property type="evidence" value="ECO:0007669"/>
    <property type="project" value="UniProtKB-SubCell"/>
</dbReference>
<dbReference type="Pfam" id="PF03062">
    <property type="entry name" value="MBOAT"/>
    <property type="match status" value="1"/>
</dbReference>
<accession>A0A194Q9Y6</accession>
<sequence>MLSSNIPSPTITYSVRPRHLTINMKATLVLVLLACVLALAYGDLVCGTNYCKQHPCTTRLASTSCRSPSLYRPNHAGKCACCPACVTLLGEGAACKTYSKELGETPSAVCREPLKCLTGVCTKNMTEIEEHILRRRKQEVLLQNGLTKRDEEKKPLPEFMHRDSPLTELIEGSLHIRAIYHIFVVILLVLLCDTVIYDFVERGKQINIGTTSVIHGFGDIRRGAKIWLLELAIALAFYPGLRLYAGTRKFLVKFPAALKIWSIMGMLGVAVLEVTVIAIPTWDLGKKKLALASSVAVTCEMFRFAMKIHAAAVACAPRCRDDLAKLPTFKHYIYFLFAPTLVYRDEYPRKIRWGFVLFHFLEVAAIIFYNSFLWERFILPYWSDYGKEPKVEAGTVVRGMFACVLPGVISFLCGFYCLLHAWHNAFAEMLTFGDRLFYEEWWTTSQFSRYYRAWNRVVHSWLRDHIYRPLSPRAGRALSTLAVFAVSAVAHEVILSLSFGFFYPVLMMEFGGLGLLMLPLTASTGRRFPSFLNLLMWLSFFIGNGLLWSLYPMEFFARKNCPPSPNDSFFIPKSWSCPEIVLKPNWSFQNPFNIIY</sequence>
<reference evidence="10 11" key="1">
    <citation type="journal article" date="2015" name="Nat. Commun.">
        <title>Outbred genome sequencing and CRISPR/Cas9 gene editing in butterflies.</title>
        <authorList>
            <person name="Li X."/>
            <person name="Fan D."/>
            <person name="Zhang W."/>
            <person name="Liu G."/>
            <person name="Zhang L."/>
            <person name="Zhao L."/>
            <person name="Fang X."/>
            <person name="Chen L."/>
            <person name="Dong Y."/>
            <person name="Chen Y."/>
            <person name="Ding Y."/>
            <person name="Zhao R."/>
            <person name="Feng M."/>
            <person name="Zhu Y."/>
            <person name="Feng Y."/>
            <person name="Jiang X."/>
            <person name="Zhu D."/>
            <person name="Xiang H."/>
            <person name="Feng X."/>
            <person name="Li S."/>
            <person name="Wang J."/>
            <person name="Zhang G."/>
            <person name="Kronforst M.R."/>
            <person name="Wang W."/>
        </authorList>
    </citation>
    <scope>NUCLEOTIDE SEQUENCE [LARGE SCALE GENOMIC DNA]</scope>
    <source>
        <strain evidence="10">Ya'a_city_454_Px</strain>
        <tissue evidence="10">Whole body</tissue>
    </source>
</reference>
<keyword evidence="4 9" id="KW-0812">Transmembrane</keyword>
<dbReference type="Proteomes" id="UP000053268">
    <property type="component" value="Unassembled WGS sequence"/>
</dbReference>
<dbReference type="InterPro" id="IPR004299">
    <property type="entry name" value="MBOAT_fam"/>
</dbReference>
<feature type="transmembrane region" description="Helical" evidence="9">
    <location>
        <begin position="399"/>
        <end position="419"/>
    </location>
</feature>
<dbReference type="Gene3D" id="2.10.80.20">
    <property type="match status" value="1"/>
</dbReference>
<feature type="transmembrane region" description="Helical" evidence="9">
    <location>
        <begin position="178"/>
        <end position="200"/>
    </location>
</feature>
<feature type="transmembrane region" description="Helical" evidence="9">
    <location>
        <begin position="260"/>
        <end position="279"/>
    </location>
</feature>
<dbReference type="GO" id="GO:0008374">
    <property type="term" value="F:O-acyltransferase activity"/>
    <property type="evidence" value="ECO:0007669"/>
    <property type="project" value="InterPro"/>
</dbReference>
<evidence type="ECO:0000313" key="11">
    <source>
        <dbReference type="Proteomes" id="UP000053268"/>
    </source>
</evidence>
<dbReference type="InterPro" id="IPR014371">
    <property type="entry name" value="Oat_ACAT_DAG_ARE"/>
</dbReference>
<dbReference type="EMBL" id="KQ459302">
    <property type="protein sequence ID" value="KPJ01805.1"/>
    <property type="molecule type" value="Genomic_DNA"/>
</dbReference>
<evidence type="ECO:0000256" key="3">
    <source>
        <dbReference type="ARBA" id="ARBA00022679"/>
    </source>
</evidence>
<evidence type="ECO:0000256" key="2">
    <source>
        <dbReference type="ARBA" id="ARBA00009010"/>
    </source>
</evidence>
<organism evidence="10 11">
    <name type="scientific">Papilio xuthus</name>
    <name type="common">Asian swallowtail butterfly</name>
    <dbReference type="NCBI Taxonomy" id="66420"/>
    <lineage>
        <taxon>Eukaryota</taxon>
        <taxon>Metazoa</taxon>
        <taxon>Ecdysozoa</taxon>
        <taxon>Arthropoda</taxon>
        <taxon>Hexapoda</taxon>
        <taxon>Insecta</taxon>
        <taxon>Pterygota</taxon>
        <taxon>Neoptera</taxon>
        <taxon>Endopterygota</taxon>
        <taxon>Lepidoptera</taxon>
        <taxon>Glossata</taxon>
        <taxon>Ditrysia</taxon>
        <taxon>Papilionoidea</taxon>
        <taxon>Papilionidae</taxon>
        <taxon>Papilioninae</taxon>
        <taxon>Papilio</taxon>
    </lineage>
</organism>
<keyword evidence="7 9" id="KW-0472">Membrane</keyword>
<evidence type="ECO:0000256" key="4">
    <source>
        <dbReference type="ARBA" id="ARBA00022692"/>
    </source>
</evidence>
<keyword evidence="8 10" id="KW-0012">Acyltransferase</keyword>
<name>A0A194Q9Y6_PAPXU</name>
<evidence type="ECO:0000313" key="10">
    <source>
        <dbReference type="EMBL" id="KPJ01805.1"/>
    </source>
</evidence>
<evidence type="ECO:0000256" key="5">
    <source>
        <dbReference type="ARBA" id="ARBA00022824"/>
    </source>
</evidence>
<keyword evidence="5" id="KW-0256">Endoplasmic reticulum</keyword>
<dbReference type="GO" id="GO:0008203">
    <property type="term" value="P:cholesterol metabolic process"/>
    <property type="evidence" value="ECO:0007669"/>
    <property type="project" value="TreeGrafter"/>
</dbReference>
<dbReference type="GO" id="GO:0030414">
    <property type="term" value="F:peptidase inhibitor activity"/>
    <property type="evidence" value="ECO:0007669"/>
    <property type="project" value="InterPro"/>
</dbReference>
<evidence type="ECO:0000256" key="9">
    <source>
        <dbReference type="SAM" id="Phobius"/>
    </source>
</evidence>
<evidence type="ECO:0000256" key="1">
    <source>
        <dbReference type="ARBA" id="ARBA00004477"/>
    </source>
</evidence>